<evidence type="ECO:0000313" key="10">
    <source>
        <dbReference type="Proteomes" id="UP000624703"/>
    </source>
</evidence>
<gene>
    <name evidence="9" type="ORF">JIN82_13220</name>
</gene>
<feature type="transmembrane region" description="Helical" evidence="8">
    <location>
        <begin position="28"/>
        <end position="45"/>
    </location>
</feature>
<dbReference type="GO" id="GO:0022857">
    <property type="term" value="F:transmembrane transporter activity"/>
    <property type="evidence" value="ECO:0007669"/>
    <property type="project" value="InterPro"/>
</dbReference>
<dbReference type="InterPro" id="IPR000060">
    <property type="entry name" value="BCCT_transptr"/>
</dbReference>
<dbReference type="PANTHER" id="PTHR30047:SF7">
    <property type="entry name" value="HIGH-AFFINITY CHOLINE TRANSPORT PROTEIN"/>
    <property type="match status" value="1"/>
</dbReference>
<feature type="transmembrane region" description="Helical" evidence="8">
    <location>
        <begin position="332"/>
        <end position="349"/>
    </location>
</feature>
<keyword evidence="5 8" id="KW-0812">Transmembrane</keyword>
<feature type="transmembrane region" description="Helical" evidence="8">
    <location>
        <begin position="395"/>
        <end position="413"/>
    </location>
</feature>
<sequence length="690" mass="76710">MQSVVYYSRPPKADKPVMTSKDTINRPVFFSSLLITLVTVIYSVLQPEGSAELFQSMQSWITGNVSWLYVLGVASFLIFIFSIMVSRLGDIKLGPDHSEPDYSNKSWFAMLFSAGMGIGLMFFGVAEPVMHYLAPPVGTPESINAAEQALRITFFHWGLHAWGIYTVVALSLSYFSYRHNLPLLPRSALYPLIGEKIYGPIGHAVDTFAVIGTLFGVATSLGFGVQQLNAGLHFLFGLEQSTIAQVVLIVIVTGLATISVVLGLDAGIKRLSNINMLLAVALLVIVLLMGPTQMLLQTLVQNTGTYMSELVSSTFNMYAYEKKEAWLGGWTLFYWGWFIAWSPFVGTFIARVSRGRTIREFIVGVLFIPTGFTFLWMTIFGNTALHEIAGASNDILSSAVGDNVAVAIFVFYQQLPVVEIMSMQLPLAGLLAGLSLILIATFFITSADSGALVIDTITAGGETNTPAWQRIFWTSMIGIVALVLLYAGGLSSLQTLVIASAFPFLFVIILFCFSLFKALRHDYMLINSVQSHNTSVQFSKANVSWQERMDSLLVNPSHKEAQDFLQLEVRPAMSKLVKQFESNGFATKLLEEDERVRLVVIKDEVENFSYGIRLRQFAVPVYADETREGYYRAEVFLHQGGQQYDVYGYNEDQIIADFISQYERHLHFLYLASSEILDDEQVGEDAENKS</sequence>
<organism evidence="9 10">
    <name type="scientific">Persicirhabdus sediminis</name>
    <dbReference type="NCBI Taxonomy" id="454144"/>
    <lineage>
        <taxon>Bacteria</taxon>
        <taxon>Pseudomonadati</taxon>
        <taxon>Verrucomicrobiota</taxon>
        <taxon>Verrucomicrobiia</taxon>
        <taxon>Verrucomicrobiales</taxon>
        <taxon>Verrucomicrobiaceae</taxon>
        <taxon>Persicirhabdus</taxon>
    </lineage>
</organism>
<dbReference type="AlphaFoldDB" id="A0A8J7SL30"/>
<feature type="transmembrane region" description="Helical" evidence="8">
    <location>
        <begin position="276"/>
        <end position="296"/>
    </location>
</feature>
<accession>A0A8J7SL30</accession>
<evidence type="ECO:0000256" key="4">
    <source>
        <dbReference type="ARBA" id="ARBA00022475"/>
    </source>
</evidence>
<comment type="similarity">
    <text evidence="2">Belongs to the BCCT transporter (TC 2.A.15) family.</text>
</comment>
<feature type="transmembrane region" description="Helical" evidence="8">
    <location>
        <begin position="197"/>
        <end position="223"/>
    </location>
</feature>
<comment type="caution">
    <text evidence="9">The sequence shown here is derived from an EMBL/GenBank/DDBJ whole genome shotgun (WGS) entry which is preliminary data.</text>
</comment>
<feature type="transmembrane region" description="Helical" evidence="8">
    <location>
        <begin position="243"/>
        <end position="264"/>
    </location>
</feature>
<comment type="subcellular location">
    <subcellularLocation>
        <location evidence="1">Cell membrane</location>
        <topology evidence="1">Multi-pass membrane protein</topology>
    </subcellularLocation>
</comment>
<dbReference type="NCBIfam" id="TIGR00842">
    <property type="entry name" value="bcct"/>
    <property type="match status" value="1"/>
</dbReference>
<evidence type="ECO:0000256" key="5">
    <source>
        <dbReference type="ARBA" id="ARBA00022692"/>
    </source>
</evidence>
<feature type="transmembrane region" description="Helical" evidence="8">
    <location>
        <begin position="495"/>
        <end position="516"/>
    </location>
</feature>
<keyword evidence="4" id="KW-1003">Cell membrane</keyword>
<evidence type="ECO:0000256" key="8">
    <source>
        <dbReference type="SAM" id="Phobius"/>
    </source>
</evidence>
<dbReference type="Proteomes" id="UP000624703">
    <property type="component" value="Unassembled WGS sequence"/>
</dbReference>
<keyword evidence="10" id="KW-1185">Reference proteome</keyword>
<feature type="transmembrane region" description="Helical" evidence="8">
    <location>
        <begin position="65"/>
        <end position="86"/>
    </location>
</feature>
<dbReference type="EMBL" id="JAENIM010000043">
    <property type="protein sequence ID" value="MBK1792116.1"/>
    <property type="molecule type" value="Genomic_DNA"/>
</dbReference>
<evidence type="ECO:0000256" key="7">
    <source>
        <dbReference type="ARBA" id="ARBA00023136"/>
    </source>
</evidence>
<feature type="transmembrane region" description="Helical" evidence="8">
    <location>
        <begin position="467"/>
        <end position="488"/>
    </location>
</feature>
<evidence type="ECO:0000256" key="2">
    <source>
        <dbReference type="ARBA" id="ARBA00005658"/>
    </source>
</evidence>
<evidence type="ECO:0000256" key="6">
    <source>
        <dbReference type="ARBA" id="ARBA00022989"/>
    </source>
</evidence>
<dbReference type="Pfam" id="PF02028">
    <property type="entry name" value="BCCT"/>
    <property type="match status" value="1"/>
</dbReference>
<reference evidence="9" key="1">
    <citation type="submission" date="2021-01" db="EMBL/GenBank/DDBJ databases">
        <title>Modified the classification status of verrucomicrobia.</title>
        <authorList>
            <person name="Feng X."/>
        </authorList>
    </citation>
    <scope>NUCLEOTIDE SEQUENCE</scope>
    <source>
        <strain evidence="9">_KCTC 22039</strain>
    </source>
</reference>
<feature type="transmembrane region" description="Helical" evidence="8">
    <location>
        <begin position="159"/>
        <end position="177"/>
    </location>
</feature>
<dbReference type="PANTHER" id="PTHR30047">
    <property type="entry name" value="HIGH-AFFINITY CHOLINE TRANSPORT PROTEIN-RELATED"/>
    <property type="match status" value="1"/>
</dbReference>
<feature type="transmembrane region" description="Helical" evidence="8">
    <location>
        <begin position="361"/>
        <end position="383"/>
    </location>
</feature>
<name>A0A8J7SL30_9BACT</name>
<keyword evidence="6 8" id="KW-1133">Transmembrane helix</keyword>
<protein>
    <submittedName>
        <fullName evidence="9">BCCT family transporter</fullName>
    </submittedName>
</protein>
<feature type="transmembrane region" description="Helical" evidence="8">
    <location>
        <begin position="425"/>
        <end position="447"/>
    </location>
</feature>
<proteinExistence type="inferred from homology"/>
<evidence type="ECO:0000256" key="1">
    <source>
        <dbReference type="ARBA" id="ARBA00004651"/>
    </source>
</evidence>
<feature type="transmembrane region" description="Helical" evidence="8">
    <location>
        <begin position="107"/>
        <end position="126"/>
    </location>
</feature>
<keyword evidence="7 8" id="KW-0472">Membrane</keyword>
<evidence type="ECO:0000313" key="9">
    <source>
        <dbReference type="EMBL" id="MBK1792116.1"/>
    </source>
</evidence>
<evidence type="ECO:0000256" key="3">
    <source>
        <dbReference type="ARBA" id="ARBA00022448"/>
    </source>
</evidence>
<keyword evidence="3" id="KW-0813">Transport</keyword>
<dbReference type="GO" id="GO:0005886">
    <property type="term" value="C:plasma membrane"/>
    <property type="evidence" value="ECO:0007669"/>
    <property type="project" value="UniProtKB-SubCell"/>
</dbReference>